<dbReference type="PRINTS" id="PR00019">
    <property type="entry name" value="LEURICHRPT"/>
</dbReference>
<accession>A0A9Q1MBS6</accession>
<name>A0A9Q1MBS6_9SOLA</name>
<dbReference type="GO" id="GO:0016020">
    <property type="term" value="C:membrane"/>
    <property type="evidence" value="ECO:0007669"/>
    <property type="project" value="UniProtKB-SubCell"/>
</dbReference>
<keyword evidence="2" id="KW-0433">Leucine-rich repeat</keyword>
<evidence type="ECO:0000256" key="2">
    <source>
        <dbReference type="ARBA" id="ARBA00022614"/>
    </source>
</evidence>
<dbReference type="Gene3D" id="1.10.510.10">
    <property type="entry name" value="Transferase(Phosphotransferase) domain 1"/>
    <property type="match status" value="1"/>
</dbReference>
<organism evidence="9 10">
    <name type="scientific">Anisodus acutangulus</name>
    <dbReference type="NCBI Taxonomy" id="402998"/>
    <lineage>
        <taxon>Eukaryota</taxon>
        <taxon>Viridiplantae</taxon>
        <taxon>Streptophyta</taxon>
        <taxon>Embryophyta</taxon>
        <taxon>Tracheophyta</taxon>
        <taxon>Spermatophyta</taxon>
        <taxon>Magnoliopsida</taxon>
        <taxon>eudicotyledons</taxon>
        <taxon>Gunneridae</taxon>
        <taxon>Pentapetalae</taxon>
        <taxon>asterids</taxon>
        <taxon>lamiids</taxon>
        <taxon>Solanales</taxon>
        <taxon>Solanaceae</taxon>
        <taxon>Solanoideae</taxon>
        <taxon>Hyoscyameae</taxon>
        <taxon>Anisodus</taxon>
    </lineage>
</organism>
<reference evidence="10" key="1">
    <citation type="journal article" date="2023" name="Proc. Natl. Acad. Sci. U.S.A.">
        <title>Genomic and structural basis for evolution of tropane alkaloid biosynthesis.</title>
        <authorList>
            <person name="Wanga Y.-J."/>
            <person name="Taina T."/>
            <person name="Yua J.-Y."/>
            <person name="Lia J."/>
            <person name="Xua B."/>
            <person name="Chenc J."/>
            <person name="D'Auriad J.C."/>
            <person name="Huanga J.-P."/>
            <person name="Huanga S.-X."/>
        </authorList>
    </citation>
    <scope>NUCLEOTIDE SEQUENCE [LARGE SCALE GENOMIC DNA]</scope>
    <source>
        <strain evidence="10">cv. KIB-2019</strain>
    </source>
</reference>
<dbReference type="InterPro" id="IPR055414">
    <property type="entry name" value="LRR_R13L4/SHOC2-like"/>
</dbReference>
<dbReference type="FunFam" id="3.80.10.10:FF:000095">
    <property type="entry name" value="LRR receptor-like serine/threonine-protein kinase GSO1"/>
    <property type="match status" value="1"/>
</dbReference>
<evidence type="ECO:0000256" key="6">
    <source>
        <dbReference type="ARBA" id="ARBA00023136"/>
    </source>
</evidence>
<comment type="caution">
    <text evidence="9">The sequence shown here is derived from an EMBL/GenBank/DDBJ whole genome shotgun (WGS) entry which is preliminary data.</text>
</comment>
<evidence type="ECO:0000256" key="4">
    <source>
        <dbReference type="ARBA" id="ARBA00022737"/>
    </source>
</evidence>
<dbReference type="OrthoDB" id="1672915at2759"/>
<dbReference type="Proteomes" id="UP001152561">
    <property type="component" value="Unassembled WGS sequence"/>
</dbReference>
<dbReference type="SUPFAM" id="SSF56112">
    <property type="entry name" value="Protein kinase-like (PK-like)"/>
    <property type="match status" value="1"/>
</dbReference>
<evidence type="ECO:0000256" key="1">
    <source>
        <dbReference type="ARBA" id="ARBA00004167"/>
    </source>
</evidence>
<feature type="transmembrane region" description="Helical" evidence="7">
    <location>
        <begin position="560"/>
        <end position="582"/>
    </location>
</feature>
<dbReference type="SUPFAM" id="SSF52047">
    <property type="entry name" value="RNI-like"/>
    <property type="match status" value="1"/>
</dbReference>
<proteinExistence type="predicted"/>
<keyword evidence="6 7" id="KW-0472">Membrane</keyword>
<dbReference type="PANTHER" id="PTHR27008">
    <property type="entry name" value="OS04G0122200 PROTEIN"/>
    <property type="match status" value="1"/>
</dbReference>
<dbReference type="InterPro" id="IPR032675">
    <property type="entry name" value="LRR_dom_sf"/>
</dbReference>
<feature type="domain" description="Disease resistance R13L4/SHOC-2-like LRR" evidence="8">
    <location>
        <begin position="296"/>
        <end position="512"/>
    </location>
</feature>
<keyword evidence="4" id="KW-0677">Repeat</keyword>
<evidence type="ECO:0000256" key="5">
    <source>
        <dbReference type="ARBA" id="ARBA00022989"/>
    </source>
</evidence>
<evidence type="ECO:0000256" key="7">
    <source>
        <dbReference type="SAM" id="Phobius"/>
    </source>
</evidence>
<dbReference type="Gene3D" id="3.80.10.10">
    <property type="entry name" value="Ribonuclease Inhibitor"/>
    <property type="match status" value="2"/>
</dbReference>
<dbReference type="AlphaFoldDB" id="A0A9Q1MBS6"/>
<comment type="subcellular location">
    <subcellularLocation>
        <location evidence="1">Membrane</location>
        <topology evidence="1">Single-pass membrane protein</topology>
    </subcellularLocation>
</comment>
<keyword evidence="10" id="KW-1185">Reference proteome</keyword>
<dbReference type="Pfam" id="PF00560">
    <property type="entry name" value="LRR_1"/>
    <property type="match status" value="2"/>
</dbReference>
<dbReference type="InterPro" id="IPR051809">
    <property type="entry name" value="Plant_receptor-like_S/T_kinase"/>
</dbReference>
<dbReference type="InterPro" id="IPR011009">
    <property type="entry name" value="Kinase-like_dom_sf"/>
</dbReference>
<keyword evidence="3 7" id="KW-0812">Transmembrane</keyword>
<evidence type="ECO:0000313" key="9">
    <source>
        <dbReference type="EMBL" id="KAJ8554096.1"/>
    </source>
</evidence>
<evidence type="ECO:0000256" key="3">
    <source>
        <dbReference type="ARBA" id="ARBA00022692"/>
    </source>
</evidence>
<dbReference type="EMBL" id="JAJAGQ010000009">
    <property type="protein sequence ID" value="KAJ8554096.1"/>
    <property type="molecule type" value="Genomic_DNA"/>
</dbReference>
<dbReference type="PANTHER" id="PTHR27008:SF611">
    <property type="entry name" value="RECEPTOR KINASE"/>
    <property type="match status" value="1"/>
</dbReference>
<sequence>MRPSRFCWQLAKLGKSRFAFKFFDGEYGMGAKLSALGDIYSFGILTLEIFTGKRPTDTCFQENFSLHHFVKRTLPKGEMELLDRTALDCEMPGKVENGEECWANLNKERVECLVDILEIGVACSAESPRDRLTMRQVYKLTNNSPEIESVDSSPAGAVVYSKGVAVRSLTSDLGHYFPNLQRLYLGNCQFIGSIPSSLANASKLLHLDFPENNFTGNIPKGFGNLQNLLWLNVLSNHLGYGKNDDLDFVSSLTNCSSLQMLHFRDNLFGGTLPHSTTNLSSQLRRLLLGGNRIGGSIPKDISNLVNLNVLYMGYNNFTGSIPDIGRLTNLGSLNLGNNLLTGVIPSSIGNLTKLMYLYLGLNRLEGNIPSTFGNCNQLLRLDISDNKLTGTIPQLLIALSSLTKIYAYYNSLTGPLPLYIGNWSHLTYLDFSYNNFSGMIPRTLGKCLTLGEIYMKGNSLQRTVPDLEDLQDLQSLDLSLNNLSGPIPHFIANLNSLLYLNLSFNNLEGEVPLTGIFSNVSADVFLGNSKLCGGIQGLFTTLCLQETQKTRKKHVLALKFILTIVFAASFSILALLVGFLCWRRNWKDQPEPEDSTMGNLRAKNPWSAIKIFSKRFYRGFSERIAVDVRIVKTGFDPEILALTSN</sequence>
<dbReference type="InterPro" id="IPR001611">
    <property type="entry name" value="Leu-rich_rpt"/>
</dbReference>
<gene>
    <name evidence="9" type="ORF">K7X08_024774</name>
</gene>
<protein>
    <recommendedName>
        <fullName evidence="8">Disease resistance R13L4/SHOC-2-like LRR domain-containing protein</fullName>
    </recommendedName>
</protein>
<evidence type="ECO:0000313" key="10">
    <source>
        <dbReference type="Proteomes" id="UP001152561"/>
    </source>
</evidence>
<keyword evidence="5 7" id="KW-1133">Transmembrane helix</keyword>
<evidence type="ECO:0000259" key="8">
    <source>
        <dbReference type="Pfam" id="PF23598"/>
    </source>
</evidence>
<dbReference type="Pfam" id="PF23598">
    <property type="entry name" value="LRR_14"/>
    <property type="match status" value="1"/>
</dbReference>